<feature type="region of interest" description="Disordered" evidence="1">
    <location>
        <begin position="311"/>
        <end position="330"/>
    </location>
</feature>
<feature type="compositionally biased region" description="Basic and acidic residues" evidence="1">
    <location>
        <begin position="716"/>
        <end position="730"/>
    </location>
</feature>
<feature type="compositionally biased region" description="Acidic residues" evidence="1">
    <location>
        <begin position="749"/>
        <end position="769"/>
    </location>
</feature>
<accession>A0AAU9L353</accession>
<name>A0AAU9L353_9STRA</name>
<feature type="compositionally biased region" description="Basic and acidic residues" evidence="1">
    <location>
        <begin position="579"/>
        <end position="588"/>
    </location>
</feature>
<dbReference type="Proteomes" id="UP001160483">
    <property type="component" value="Unassembled WGS sequence"/>
</dbReference>
<feature type="compositionally biased region" description="Polar residues" evidence="1">
    <location>
        <begin position="641"/>
        <end position="651"/>
    </location>
</feature>
<evidence type="ECO:0000256" key="1">
    <source>
        <dbReference type="SAM" id="MobiDB-lite"/>
    </source>
</evidence>
<evidence type="ECO:0000313" key="2">
    <source>
        <dbReference type="EMBL" id="CAH0477362.1"/>
    </source>
</evidence>
<feature type="region of interest" description="Disordered" evidence="1">
    <location>
        <begin position="561"/>
        <end position="780"/>
    </location>
</feature>
<comment type="caution">
    <text evidence="2">The sequence shown here is derived from an EMBL/GenBank/DDBJ whole genome shotgun (WGS) entry which is preliminary data.</text>
</comment>
<dbReference type="AlphaFoldDB" id="A0AAU9L353"/>
<organism evidence="2 3">
    <name type="scientific">Peronospora belbahrii</name>
    <dbReference type="NCBI Taxonomy" id="622444"/>
    <lineage>
        <taxon>Eukaryota</taxon>
        <taxon>Sar</taxon>
        <taxon>Stramenopiles</taxon>
        <taxon>Oomycota</taxon>
        <taxon>Peronosporomycetes</taxon>
        <taxon>Peronosporales</taxon>
        <taxon>Peronosporaceae</taxon>
        <taxon>Peronospora</taxon>
    </lineage>
</organism>
<feature type="compositionally biased region" description="Acidic residues" evidence="1">
    <location>
        <begin position="652"/>
        <end position="673"/>
    </location>
</feature>
<gene>
    <name evidence="2" type="ORF">PBS003_LOCUS4111</name>
</gene>
<reference evidence="2" key="1">
    <citation type="submission" date="2021-11" db="EMBL/GenBank/DDBJ databases">
        <authorList>
            <person name="Islam A."/>
            <person name="Islam S."/>
            <person name="Flora M.S."/>
            <person name="Rahman M."/>
            <person name="Ziaur R.M."/>
            <person name="Epstein J.H."/>
            <person name="Hassan M."/>
            <person name="Klassen M."/>
            <person name="Woodard K."/>
            <person name="Webb A."/>
            <person name="Webby R.J."/>
            <person name="El Zowalaty M.E."/>
        </authorList>
    </citation>
    <scope>NUCLEOTIDE SEQUENCE</scope>
    <source>
        <strain evidence="2">Pbs3</strain>
    </source>
</reference>
<feature type="region of interest" description="Disordered" evidence="1">
    <location>
        <begin position="335"/>
        <end position="355"/>
    </location>
</feature>
<feature type="compositionally biased region" description="Basic and acidic residues" evidence="1">
    <location>
        <begin position="602"/>
        <end position="619"/>
    </location>
</feature>
<protein>
    <submittedName>
        <fullName evidence="2">Uncharacterized protein</fullName>
    </submittedName>
</protein>
<proteinExistence type="predicted"/>
<feature type="compositionally biased region" description="Polar residues" evidence="1">
    <location>
        <begin position="335"/>
        <end position="350"/>
    </location>
</feature>
<dbReference type="EMBL" id="CAKKTJ010000168">
    <property type="protein sequence ID" value="CAH0477362.1"/>
    <property type="molecule type" value="Genomic_DNA"/>
</dbReference>
<feature type="compositionally biased region" description="Polar residues" evidence="1">
    <location>
        <begin position="676"/>
        <end position="688"/>
    </location>
</feature>
<feature type="compositionally biased region" description="Polar residues" evidence="1">
    <location>
        <begin position="589"/>
        <end position="599"/>
    </location>
</feature>
<evidence type="ECO:0000313" key="3">
    <source>
        <dbReference type="Proteomes" id="UP001160483"/>
    </source>
</evidence>
<sequence>MLVRLNGWNEMDVLALLSLLRKHLLYYIYTSNNAFADVVHTELSHKPASEIKEMVRSLMLQFALGLSTKNFRTDVIQFNGQEVYVYEHLYESISELRENKIGGMWLPDELSRFLQKACQYRDLFPAHSEMYFRRIQVWSKSVAETKSKFYAFRDIYIREKKRRLCQRKGVEPARLELLKKIFGGISPAHRTENVAVYSKALKLWTCEEMETLVDFLVRITAQIQRTGSSDLVDQVAETLRRTDGSCVNKLADMKEKFMKKLPTVRAANLPDTIYDPTSEANKIFSADWSNNNDPYALGYLALKSRSLKLTAARNKKRRGSCPWTPRPNLRSSTLAARGTSSIKENPTSPMKQDVSELSRPIVKIQAAVSAPPVSELHNKVAVMSRPPSVQTTPAISLPVNDYTAFVQDIAKQCQWTEEAVHNLLHCMQHSFGLYRSNKLVAFFYKVASLTSGFTFQDLFPGAQFILTQFERRFGSLDGFEQFVLTALDQDSSSIVKQQANDGDGTLDCAATSAAMNQRNVQDGTLDCAVTSVAMKQRNGQDGTVESAPNTVSTAVCTQSNVTNEETTELGCTEEAVGDENERGLDHTRSTSLAQQTFQPGTDDAKVKEDECKHVDKESIPLESPSRTPQTGNEDAADEHSSSTVGKQSSPEDTWDEGVDADVDMDDDGLDDQSTDSLENAWSGSSNILKSKGSPHNAKDSSCVGISYSPSGQYDSDSLKRPSKRGKDEQYGKNFVKKLRQNETSSAACVEDDRDDEDDEEDESYDEAEDDTYKGEDGGLLVKVNSFGSEGEHEKTPHPLQSMLNNLELQHAALQEKQRVLIERKEDREWRQRSCICMSTIHTPSFSSER</sequence>